<accession>M6W632</accession>
<evidence type="ECO:0000313" key="2">
    <source>
        <dbReference type="EMBL" id="EMO60684.1"/>
    </source>
</evidence>
<reference evidence="2 3" key="1">
    <citation type="submission" date="2013-01" db="EMBL/GenBank/DDBJ databases">
        <authorList>
            <person name="Harkins D.M."/>
            <person name="Durkin A.S."/>
            <person name="Brinkac L.M."/>
            <person name="Haft D.H."/>
            <person name="Selengut J.D."/>
            <person name="Sanka R."/>
            <person name="DePew J."/>
            <person name="Purushe J."/>
            <person name="Picardeau M."/>
            <person name="Werts C."/>
            <person name="Goarant C."/>
            <person name="Vinetz J.M."/>
            <person name="Sutton G.G."/>
            <person name="Nierman W.C."/>
            <person name="Fouts D.E."/>
        </authorList>
    </citation>
    <scope>NUCLEOTIDE SEQUENCE [LARGE SCALE GENOMIC DNA]</scope>
    <source>
        <strain evidence="2 3">200901868</strain>
    </source>
</reference>
<comment type="caution">
    <text evidence="2">The sequence shown here is derived from an EMBL/GenBank/DDBJ whole genome shotgun (WGS) entry which is preliminary data.</text>
</comment>
<protein>
    <submittedName>
        <fullName evidence="2">Bacterial transcriptional activator domain protein</fullName>
    </submittedName>
</protein>
<evidence type="ECO:0000313" key="3">
    <source>
        <dbReference type="Proteomes" id="UP000012159"/>
    </source>
</evidence>
<dbReference type="AlphaFoldDB" id="M6W632"/>
<dbReference type="InterPro" id="IPR051677">
    <property type="entry name" value="AfsR-DnrI-RedD_regulator"/>
</dbReference>
<dbReference type="InterPro" id="IPR005158">
    <property type="entry name" value="BTAD"/>
</dbReference>
<evidence type="ECO:0000259" key="1">
    <source>
        <dbReference type="Pfam" id="PF03704"/>
    </source>
</evidence>
<organism evidence="2 3">
    <name type="scientific">Leptospira borgpetersenii serovar Pomona str. 200901868</name>
    <dbReference type="NCBI Taxonomy" id="1192866"/>
    <lineage>
        <taxon>Bacteria</taxon>
        <taxon>Pseudomonadati</taxon>
        <taxon>Spirochaetota</taxon>
        <taxon>Spirochaetia</taxon>
        <taxon>Leptospirales</taxon>
        <taxon>Leptospiraceae</taxon>
        <taxon>Leptospira</taxon>
    </lineage>
</organism>
<dbReference type="InterPro" id="IPR011990">
    <property type="entry name" value="TPR-like_helical_dom_sf"/>
</dbReference>
<name>M6W632_LEPBO</name>
<dbReference type="Pfam" id="PF03704">
    <property type="entry name" value="BTAD"/>
    <property type="match status" value="1"/>
</dbReference>
<dbReference type="SUPFAM" id="SSF48452">
    <property type="entry name" value="TPR-like"/>
    <property type="match status" value="1"/>
</dbReference>
<dbReference type="EMBL" id="AKWF02000121">
    <property type="protein sequence ID" value="EMO60684.1"/>
    <property type="molecule type" value="Genomic_DNA"/>
</dbReference>
<sequence length="60" mass="7476">MDERAWRYHFEALLQLDRKNEALRKYEEFKKSLKKELGVEPEFETFRLIERIRSRTTNQT</sequence>
<dbReference type="PANTHER" id="PTHR35807">
    <property type="entry name" value="TRANSCRIPTIONAL REGULATOR REDD-RELATED"/>
    <property type="match status" value="1"/>
</dbReference>
<dbReference type="Gene3D" id="1.25.40.10">
    <property type="entry name" value="Tetratricopeptide repeat domain"/>
    <property type="match status" value="1"/>
</dbReference>
<feature type="domain" description="Bacterial transcriptional activator" evidence="1">
    <location>
        <begin position="2"/>
        <end position="53"/>
    </location>
</feature>
<dbReference type="Proteomes" id="UP000012159">
    <property type="component" value="Unassembled WGS sequence"/>
</dbReference>
<dbReference type="PANTHER" id="PTHR35807:SF2">
    <property type="entry name" value="TRANSCRIPTIONAL ACTIVATOR DOMAIN"/>
    <property type="match status" value="1"/>
</dbReference>
<gene>
    <name evidence="2" type="ORF">LEP1GSC133_1928</name>
</gene>
<proteinExistence type="predicted"/>